<dbReference type="PANTHER" id="PTHR30383:SF5">
    <property type="entry name" value="SGNH HYDROLASE-TYPE ESTERASE DOMAIN-CONTAINING PROTEIN"/>
    <property type="match status" value="1"/>
</dbReference>
<dbReference type="EMBL" id="MNUU01000062">
    <property type="protein sequence ID" value="OIO06986.1"/>
    <property type="molecule type" value="Genomic_DNA"/>
</dbReference>
<dbReference type="Pfam" id="PF13472">
    <property type="entry name" value="Lipase_GDSL_2"/>
    <property type="match status" value="1"/>
</dbReference>
<dbReference type="InterPro" id="IPR013830">
    <property type="entry name" value="SGNH_hydro"/>
</dbReference>
<organism evidence="2 3">
    <name type="scientific">Candidatus Falkowbacteria bacterium CG1_02_37_44</name>
    <dbReference type="NCBI Taxonomy" id="1805146"/>
    <lineage>
        <taxon>Bacteria</taxon>
        <taxon>Candidatus Falkowiibacteriota</taxon>
    </lineage>
</organism>
<reference evidence="2 3" key="1">
    <citation type="journal article" date="2016" name="Environ. Microbiol.">
        <title>Genomic resolution of a cold subsurface aquifer community provides metabolic insights for novel microbes adapted to high CO concentrations.</title>
        <authorList>
            <person name="Probst A.J."/>
            <person name="Castelle C.J."/>
            <person name="Singh A."/>
            <person name="Brown C.T."/>
            <person name="Anantharaman K."/>
            <person name="Sharon I."/>
            <person name="Hug L.A."/>
            <person name="Burstein D."/>
            <person name="Emerson J.B."/>
            <person name="Thomas B.C."/>
            <person name="Banfield J.F."/>
        </authorList>
    </citation>
    <scope>NUCLEOTIDE SEQUENCE [LARGE SCALE GENOMIC DNA]</scope>
    <source>
        <strain evidence="2">CG1_02_37_44</strain>
    </source>
</reference>
<comment type="caution">
    <text evidence="2">The sequence shown here is derived from an EMBL/GenBank/DDBJ whole genome shotgun (WGS) entry which is preliminary data.</text>
</comment>
<evidence type="ECO:0000313" key="3">
    <source>
        <dbReference type="Proteomes" id="UP000183192"/>
    </source>
</evidence>
<protein>
    <recommendedName>
        <fullName evidence="1">SGNH hydrolase-type esterase domain-containing protein</fullName>
    </recommendedName>
</protein>
<dbReference type="AlphaFoldDB" id="A0A1J4T5A7"/>
<dbReference type="PANTHER" id="PTHR30383">
    <property type="entry name" value="THIOESTERASE 1/PROTEASE 1/LYSOPHOSPHOLIPASE L1"/>
    <property type="match status" value="1"/>
</dbReference>
<dbReference type="GO" id="GO:0004622">
    <property type="term" value="F:phosphatidylcholine lysophospholipase activity"/>
    <property type="evidence" value="ECO:0007669"/>
    <property type="project" value="TreeGrafter"/>
</dbReference>
<dbReference type="STRING" id="1805146.AUJ27_03240"/>
<dbReference type="Gene3D" id="3.40.50.1110">
    <property type="entry name" value="SGNH hydrolase"/>
    <property type="match status" value="1"/>
</dbReference>
<dbReference type="Proteomes" id="UP000183192">
    <property type="component" value="Unassembled WGS sequence"/>
</dbReference>
<dbReference type="InterPro" id="IPR051532">
    <property type="entry name" value="Ester_Hydrolysis_Enzymes"/>
</dbReference>
<sequence length="203" mass="23418">MSVICIFGDSITYGACDIDGGGWANRLRRYIENKSYYEDMVYILGVDGDTSESLLERFNRECFARKLNIIIFAIGINDSLFYNKDIKINLTPLDTYKKNINKLLSKAKEYTEKIIFIGLTKVEDLKTNPFLDSSTGKCYQNSLIIRYNEALEKICLEKNLLFIKVYDLLDNSDLEDGLHPNAKGHEKMFKKIKDDLIKNKIIL</sequence>
<evidence type="ECO:0000259" key="1">
    <source>
        <dbReference type="Pfam" id="PF13472"/>
    </source>
</evidence>
<dbReference type="InterPro" id="IPR036514">
    <property type="entry name" value="SGNH_hydro_sf"/>
</dbReference>
<dbReference type="SUPFAM" id="SSF52266">
    <property type="entry name" value="SGNH hydrolase"/>
    <property type="match status" value="1"/>
</dbReference>
<feature type="domain" description="SGNH hydrolase-type esterase" evidence="1">
    <location>
        <begin position="6"/>
        <end position="186"/>
    </location>
</feature>
<proteinExistence type="predicted"/>
<name>A0A1J4T5A7_9BACT</name>
<gene>
    <name evidence="2" type="ORF">AUJ27_03240</name>
</gene>
<evidence type="ECO:0000313" key="2">
    <source>
        <dbReference type="EMBL" id="OIO06986.1"/>
    </source>
</evidence>
<accession>A0A1J4T5A7</accession>